<dbReference type="SUPFAM" id="SSF49503">
    <property type="entry name" value="Cupredoxins"/>
    <property type="match status" value="1"/>
</dbReference>
<dbReference type="InterPro" id="IPR011707">
    <property type="entry name" value="Cu-oxidase-like_N"/>
</dbReference>
<dbReference type="Gene3D" id="2.60.40.420">
    <property type="entry name" value="Cupredoxins - blue copper proteins"/>
    <property type="match status" value="1"/>
</dbReference>
<keyword evidence="4" id="KW-1185">Reference proteome</keyword>
<feature type="domain" description="Plastocyanin-like" evidence="2">
    <location>
        <begin position="36"/>
        <end position="146"/>
    </location>
</feature>
<reference evidence="3" key="2">
    <citation type="submission" date="2018-05" db="EMBL/GenBank/DDBJ databases">
        <title>OmerRS3 (Oryza meridionalis Reference Sequence Version 3).</title>
        <authorList>
            <person name="Zhang J."/>
            <person name="Kudrna D."/>
            <person name="Lee S."/>
            <person name="Talag J."/>
            <person name="Welchert J."/>
            <person name="Wing R.A."/>
        </authorList>
    </citation>
    <scope>NUCLEOTIDE SEQUENCE [LARGE SCALE GENOMIC DNA]</scope>
    <source>
        <strain evidence="3">cv. OR44</strain>
    </source>
</reference>
<dbReference type="GO" id="GO:0016491">
    <property type="term" value="F:oxidoreductase activity"/>
    <property type="evidence" value="ECO:0007669"/>
    <property type="project" value="TreeGrafter"/>
</dbReference>
<evidence type="ECO:0000259" key="2">
    <source>
        <dbReference type="Pfam" id="PF07732"/>
    </source>
</evidence>
<dbReference type="STRING" id="40149.A0A0E0F9Z0"/>
<protein>
    <recommendedName>
        <fullName evidence="2">Plastocyanin-like domain-containing protein</fullName>
    </recommendedName>
</protein>
<evidence type="ECO:0000256" key="1">
    <source>
        <dbReference type="ARBA" id="ARBA00010609"/>
    </source>
</evidence>
<name>A0A0E0F9Z0_9ORYZ</name>
<dbReference type="InterPro" id="IPR045087">
    <property type="entry name" value="Cu-oxidase_fam"/>
</dbReference>
<proteinExistence type="inferred from homology"/>
<dbReference type="GO" id="GO:0005507">
    <property type="term" value="F:copper ion binding"/>
    <property type="evidence" value="ECO:0007669"/>
    <property type="project" value="InterPro"/>
</dbReference>
<comment type="similarity">
    <text evidence="1">Belongs to the multicopper oxidase family.</text>
</comment>
<sequence length="236" mass="25766">MTRCSRRPLQPIPCRRGAVRRRIGRDDDTAHDWDISYQFTSPDCVRKLAVTINSHTPGPTIHAVQGDTIIINLKNSLLMENVTIHWHSIRQTGTPWADGTEGITQCPILPDDTFTYTFVVDRPGTYMYAHYGMQRSAGLNGMIVVEVAPGGGGDGRRAGAVQVRRGAHRAAKRLVAPEHAAGLASMPMVWVGEPQSLLINWRSWFVNYSSSPATAAALCNVTHPDCVPAVFAVVPG</sequence>
<dbReference type="PANTHER" id="PTHR11709:SF218">
    <property type="entry name" value="L-ASCORBATE OXIDASE"/>
    <property type="match status" value="1"/>
</dbReference>
<reference evidence="3" key="1">
    <citation type="submission" date="2015-04" db="UniProtKB">
        <authorList>
            <consortium name="EnsemblPlants"/>
        </authorList>
    </citation>
    <scope>IDENTIFICATION</scope>
</reference>
<dbReference type="PANTHER" id="PTHR11709">
    <property type="entry name" value="MULTI-COPPER OXIDASE"/>
    <property type="match status" value="1"/>
</dbReference>
<dbReference type="eggNOG" id="KOG1263">
    <property type="taxonomic scope" value="Eukaryota"/>
</dbReference>
<dbReference type="AlphaFoldDB" id="A0A0E0F9Z0"/>
<accession>A0A0E0F9Z0</accession>
<dbReference type="Pfam" id="PF07732">
    <property type="entry name" value="Cu-oxidase_3"/>
    <property type="match status" value="1"/>
</dbReference>
<dbReference type="HOGENOM" id="CLU_006504_8_0_1"/>
<dbReference type="InterPro" id="IPR008972">
    <property type="entry name" value="Cupredoxin"/>
</dbReference>
<dbReference type="EnsemblPlants" id="OMERI12G02520.1">
    <property type="protein sequence ID" value="OMERI12G02520.1"/>
    <property type="gene ID" value="OMERI12G02520"/>
</dbReference>
<evidence type="ECO:0000313" key="4">
    <source>
        <dbReference type="Proteomes" id="UP000008021"/>
    </source>
</evidence>
<dbReference type="Gramene" id="OMERI12G02520.1">
    <property type="protein sequence ID" value="OMERI12G02520.1"/>
    <property type="gene ID" value="OMERI12G02520"/>
</dbReference>
<organism evidence="3">
    <name type="scientific">Oryza meridionalis</name>
    <dbReference type="NCBI Taxonomy" id="40149"/>
    <lineage>
        <taxon>Eukaryota</taxon>
        <taxon>Viridiplantae</taxon>
        <taxon>Streptophyta</taxon>
        <taxon>Embryophyta</taxon>
        <taxon>Tracheophyta</taxon>
        <taxon>Spermatophyta</taxon>
        <taxon>Magnoliopsida</taxon>
        <taxon>Liliopsida</taxon>
        <taxon>Poales</taxon>
        <taxon>Poaceae</taxon>
        <taxon>BOP clade</taxon>
        <taxon>Oryzoideae</taxon>
        <taxon>Oryzeae</taxon>
        <taxon>Oryzinae</taxon>
        <taxon>Oryza</taxon>
    </lineage>
</organism>
<dbReference type="Proteomes" id="UP000008021">
    <property type="component" value="Chromosome 12"/>
</dbReference>
<evidence type="ECO:0000313" key="3">
    <source>
        <dbReference type="EnsemblPlants" id="OMERI12G02520.1"/>
    </source>
</evidence>